<reference evidence="3" key="2">
    <citation type="submission" date="2013-12" db="EMBL/GenBank/DDBJ databases">
        <authorList>
            <person name="Yu Y."/>
            <person name="Lee S."/>
            <person name="de Baynast K."/>
            <person name="Wissotski M."/>
            <person name="Liu L."/>
            <person name="Talag J."/>
            <person name="Goicoechea J."/>
            <person name="Angelova A."/>
            <person name="Jetty R."/>
            <person name="Kudrna D."/>
            <person name="Golser W."/>
            <person name="Rivera L."/>
            <person name="Zhang J."/>
            <person name="Wing R."/>
        </authorList>
    </citation>
    <scope>NUCLEOTIDE SEQUENCE</scope>
</reference>
<accession>A0A0D9Y0G7</accession>
<dbReference type="Proteomes" id="UP000032180">
    <property type="component" value="Chromosome 12"/>
</dbReference>
<reference evidence="2 3" key="1">
    <citation type="submission" date="2012-08" db="EMBL/GenBank/DDBJ databases">
        <title>Oryza genome evolution.</title>
        <authorList>
            <person name="Wing R.A."/>
        </authorList>
    </citation>
    <scope>NUCLEOTIDE SEQUENCE</scope>
</reference>
<sequence length="89" mass="9933">MLRHNAARLRDGRGRGPRGSGRKKLLPRRPIWEEKKRPSCSLNPTFPLLFSSIGSASLTAAPAQARTQHSINHRPTKERSDQAVKPATR</sequence>
<organism evidence="2 3">
    <name type="scientific">Leersia perrieri</name>
    <dbReference type="NCBI Taxonomy" id="77586"/>
    <lineage>
        <taxon>Eukaryota</taxon>
        <taxon>Viridiplantae</taxon>
        <taxon>Streptophyta</taxon>
        <taxon>Embryophyta</taxon>
        <taxon>Tracheophyta</taxon>
        <taxon>Spermatophyta</taxon>
        <taxon>Magnoliopsida</taxon>
        <taxon>Liliopsida</taxon>
        <taxon>Poales</taxon>
        <taxon>Poaceae</taxon>
        <taxon>BOP clade</taxon>
        <taxon>Oryzoideae</taxon>
        <taxon>Oryzeae</taxon>
        <taxon>Oryzinae</taxon>
        <taxon>Leersia</taxon>
    </lineage>
</organism>
<dbReference type="Gramene" id="LPERR12G13230.1">
    <property type="protein sequence ID" value="LPERR12G13230.1"/>
    <property type="gene ID" value="LPERR12G13230"/>
</dbReference>
<feature type="region of interest" description="Disordered" evidence="1">
    <location>
        <begin position="58"/>
        <end position="89"/>
    </location>
</feature>
<dbReference type="AlphaFoldDB" id="A0A0D9Y0G7"/>
<dbReference type="EnsemblPlants" id="LPERR12G13230.1">
    <property type="protein sequence ID" value="LPERR12G13230.1"/>
    <property type="gene ID" value="LPERR12G13230"/>
</dbReference>
<dbReference type="HOGENOM" id="CLU_2458044_0_0_1"/>
<keyword evidence="3" id="KW-1185">Reference proteome</keyword>
<evidence type="ECO:0000256" key="1">
    <source>
        <dbReference type="SAM" id="MobiDB-lite"/>
    </source>
</evidence>
<protein>
    <submittedName>
        <fullName evidence="2">Uncharacterized protein</fullName>
    </submittedName>
</protein>
<proteinExistence type="predicted"/>
<name>A0A0D9Y0G7_9ORYZ</name>
<reference evidence="2" key="3">
    <citation type="submission" date="2015-04" db="UniProtKB">
        <authorList>
            <consortium name="EnsemblPlants"/>
        </authorList>
    </citation>
    <scope>IDENTIFICATION</scope>
</reference>
<evidence type="ECO:0000313" key="2">
    <source>
        <dbReference type="EnsemblPlants" id="LPERR12G13230.1"/>
    </source>
</evidence>
<evidence type="ECO:0000313" key="3">
    <source>
        <dbReference type="Proteomes" id="UP000032180"/>
    </source>
</evidence>
<feature type="region of interest" description="Disordered" evidence="1">
    <location>
        <begin position="1"/>
        <end position="32"/>
    </location>
</feature>